<dbReference type="PANTHER" id="PTHR23151:SF90">
    <property type="entry name" value="DIHYDROLIPOYLLYSINE-RESIDUE ACETYLTRANSFERASE COMPONENT OF PYRUVATE DEHYDROGENASE COMPLEX, MITOCHONDRIAL-RELATED"/>
    <property type="match status" value="1"/>
</dbReference>
<reference evidence="10 11" key="1">
    <citation type="journal article" date="2017" name="Nat. Ecol. Evol.">
        <title>Scallop genome provides insights into evolution of bilaterian karyotype and development.</title>
        <authorList>
            <person name="Wang S."/>
            <person name="Zhang J."/>
            <person name="Jiao W."/>
            <person name="Li J."/>
            <person name="Xun X."/>
            <person name="Sun Y."/>
            <person name="Guo X."/>
            <person name="Huan P."/>
            <person name="Dong B."/>
            <person name="Zhang L."/>
            <person name="Hu X."/>
            <person name="Sun X."/>
            <person name="Wang J."/>
            <person name="Zhao C."/>
            <person name="Wang Y."/>
            <person name="Wang D."/>
            <person name="Huang X."/>
            <person name="Wang R."/>
            <person name="Lv J."/>
            <person name="Li Y."/>
            <person name="Zhang Z."/>
            <person name="Liu B."/>
            <person name="Lu W."/>
            <person name="Hui Y."/>
            <person name="Liang J."/>
            <person name="Zhou Z."/>
            <person name="Hou R."/>
            <person name="Li X."/>
            <person name="Liu Y."/>
            <person name="Li H."/>
            <person name="Ning X."/>
            <person name="Lin Y."/>
            <person name="Zhao L."/>
            <person name="Xing Q."/>
            <person name="Dou J."/>
            <person name="Li Y."/>
            <person name="Mao J."/>
            <person name="Guo H."/>
            <person name="Dou H."/>
            <person name="Li T."/>
            <person name="Mu C."/>
            <person name="Jiang W."/>
            <person name="Fu Q."/>
            <person name="Fu X."/>
            <person name="Miao Y."/>
            <person name="Liu J."/>
            <person name="Yu Q."/>
            <person name="Li R."/>
            <person name="Liao H."/>
            <person name="Li X."/>
            <person name="Kong Y."/>
            <person name="Jiang Z."/>
            <person name="Chourrout D."/>
            <person name="Li R."/>
            <person name="Bao Z."/>
        </authorList>
    </citation>
    <scope>NUCLEOTIDE SEQUENCE [LARGE SCALE GENOMIC DNA]</scope>
    <source>
        <strain evidence="10 11">PY_sf001</strain>
    </source>
</reference>
<evidence type="ECO:0000256" key="6">
    <source>
        <dbReference type="RuleBase" id="RU361137"/>
    </source>
</evidence>
<sequence length="507" mass="55205">MYRPPQIARIFRRCCQSNRNVVRCISSRSSRLHNWHMRKITDEVSTRHQQLFRRKPVCSLQRFYATDLPMHYKIALPALSPTMEAGTIVNWQKSEGDRVVEGDLLAEIETDKATMGFESVEEGFLARIFIPAGTKDIPVGKLLCIVVEEEEHIAAFADYVPTAEDMDPSSGEAAAPPPAPPTPAPSPQPPAAAPVAPPFAPTPMSAPTPTPAMGAAPGGKVQASPLARELARQKGIDLTQVQGSGGDGEIRADDVRNFVPGVAVVAPTAPTTVPGAAYMDISLSSMRQTIAKRLLQSKQTIPHYYLTIDLNVDKVLRLRRDLNEVLAKDNIKLSVNDFIIKASALSCRKVPEANSSWMDNYIRQYNSVDVNVAVATPNGLITPIVFRADTKGLSDITQDVSRLAAKAREGKLLPQEFQGGTFTISNLGMYGIKSFSAVINPPQACILAVGGAEKRLVVDEDSNQGYGQANMMSVTLSCDHRVVDGAVGAQWLAEFRKFMERPETMLL</sequence>
<feature type="domain" description="Lipoyl-binding" evidence="8">
    <location>
        <begin position="71"/>
        <end position="147"/>
    </location>
</feature>
<dbReference type="InterPro" id="IPR000089">
    <property type="entry name" value="Biotin_lipoyl"/>
</dbReference>
<dbReference type="GO" id="GO:0004742">
    <property type="term" value="F:dihydrolipoyllysine-residue acetyltransferase activity"/>
    <property type="evidence" value="ECO:0007669"/>
    <property type="project" value="UniProtKB-UniRule"/>
</dbReference>
<dbReference type="Pfam" id="PF00364">
    <property type="entry name" value="Biotin_lipoyl"/>
    <property type="match status" value="1"/>
</dbReference>
<dbReference type="SUPFAM" id="SSF47005">
    <property type="entry name" value="Peripheral subunit-binding domain of 2-oxo acid dehydrogenase complex"/>
    <property type="match status" value="1"/>
</dbReference>
<dbReference type="InterPro" id="IPR036625">
    <property type="entry name" value="E3-bd_dom_sf"/>
</dbReference>
<dbReference type="InterPro" id="IPR003016">
    <property type="entry name" value="2-oxoA_DH_lipoyl-BS"/>
</dbReference>
<dbReference type="PROSITE" id="PS50968">
    <property type="entry name" value="BIOTINYL_LIPOYL"/>
    <property type="match status" value="1"/>
</dbReference>
<keyword evidence="2 6" id="KW-0808">Transferase</keyword>
<evidence type="ECO:0000256" key="7">
    <source>
        <dbReference type="SAM" id="MobiDB-lite"/>
    </source>
</evidence>
<dbReference type="Gene3D" id="3.30.559.10">
    <property type="entry name" value="Chloramphenicol acetyltransferase-like domain"/>
    <property type="match status" value="1"/>
</dbReference>
<evidence type="ECO:0000313" key="10">
    <source>
        <dbReference type="EMBL" id="OWF45194.1"/>
    </source>
</evidence>
<protein>
    <recommendedName>
        <fullName evidence="6">Acetyltransferase component of pyruvate dehydrogenase complex</fullName>
        <ecNumber evidence="6">2.3.1.12</ecNumber>
    </recommendedName>
</protein>
<dbReference type="SUPFAM" id="SSF52777">
    <property type="entry name" value="CoA-dependent acyltransferases"/>
    <property type="match status" value="1"/>
</dbReference>
<dbReference type="InterPro" id="IPR045257">
    <property type="entry name" value="E2/Pdx1"/>
</dbReference>
<dbReference type="GO" id="GO:0006086">
    <property type="term" value="P:pyruvate decarboxylation to acetyl-CoA"/>
    <property type="evidence" value="ECO:0007669"/>
    <property type="project" value="InterPro"/>
</dbReference>
<dbReference type="FunFam" id="3.30.559.10:FF:000003">
    <property type="entry name" value="Acetyltransferase component of pyruvate dehydrogenase complex"/>
    <property type="match status" value="1"/>
</dbReference>
<comment type="caution">
    <text evidence="10">The sequence shown here is derived from an EMBL/GenBank/DDBJ whole genome shotgun (WGS) entry which is preliminary data.</text>
</comment>
<dbReference type="Pfam" id="PF00198">
    <property type="entry name" value="2-oxoacid_dh"/>
    <property type="match status" value="1"/>
</dbReference>
<dbReference type="Gene3D" id="2.40.50.100">
    <property type="match status" value="1"/>
</dbReference>
<dbReference type="NCBIfam" id="TIGR01349">
    <property type="entry name" value="PDHac_trf_mito"/>
    <property type="match status" value="1"/>
</dbReference>
<dbReference type="PANTHER" id="PTHR23151">
    <property type="entry name" value="DIHYDROLIPOAMIDE ACETYL/SUCCINYL-TRANSFERASE-RELATED"/>
    <property type="match status" value="1"/>
</dbReference>
<evidence type="ECO:0000259" key="9">
    <source>
        <dbReference type="PROSITE" id="PS51826"/>
    </source>
</evidence>
<dbReference type="OrthoDB" id="537444at2759"/>
<dbReference type="InterPro" id="IPR004167">
    <property type="entry name" value="PSBD"/>
</dbReference>
<comment type="function">
    <text evidence="6">The pyruvate dehydrogenase complex catalyzes the overall conversion of pyruvate to acetyl-CoA and CO(2).</text>
</comment>
<evidence type="ECO:0000256" key="3">
    <source>
        <dbReference type="ARBA" id="ARBA00022823"/>
    </source>
</evidence>
<accession>A0A210Q8Y9</accession>
<feature type="domain" description="Peripheral subunit-binding (PSBD)" evidence="9">
    <location>
        <begin position="222"/>
        <end position="259"/>
    </location>
</feature>
<keyword evidence="5 6" id="KW-0012">Acyltransferase</keyword>
<evidence type="ECO:0000313" key="11">
    <source>
        <dbReference type="Proteomes" id="UP000242188"/>
    </source>
</evidence>
<dbReference type="AlphaFoldDB" id="A0A210Q8Y9"/>
<dbReference type="InterPro" id="IPR011053">
    <property type="entry name" value="Single_hybrid_motif"/>
</dbReference>
<organism evidence="10 11">
    <name type="scientific">Mizuhopecten yessoensis</name>
    <name type="common">Japanese scallop</name>
    <name type="synonym">Patinopecten yessoensis</name>
    <dbReference type="NCBI Taxonomy" id="6573"/>
    <lineage>
        <taxon>Eukaryota</taxon>
        <taxon>Metazoa</taxon>
        <taxon>Spiralia</taxon>
        <taxon>Lophotrochozoa</taxon>
        <taxon>Mollusca</taxon>
        <taxon>Bivalvia</taxon>
        <taxon>Autobranchia</taxon>
        <taxon>Pteriomorphia</taxon>
        <taxon>Pectinida</taxon>
        <taxon>Pectinoidea</taxon>
        <taxon>Pectinidae</taxon>
        <taxon>Mizuhopecten</taxon>
    </lineage>
</organism>
<comment type="subcellular location">
    <subcellularLocation>
        <location evidence="6">Mitochondrion</location>
    </subcellularLocation>
</comment>
<feature type="compositionally biased region" description="Pro residues" evidence="7">
    <location>
        <begin position="175"/>
        <end position="210"/>
    </location>
</feature>
<dbReference type="FunFam" id="2.40.50.100:FF:000010">
    <property type="entry name" value="Acetyltransferase component of pyruvate dehydrogenase complex"/>
    <property type="match status" value="1"/>
</dbReference>
<keyword evidence="3 6" id="KW-0450">Lipoyl</keyword>
<dbReference type="InterPro" id="IPR001078">
    <property type="entry name" value="2-oxoacid_DH_actylTfrase"/>
</dbReference>
<evidence type="ECO:0000256" key="5">
    <source>
        <dbReference type="ARBA" id="ARBA00023315"/>
    </source>
</evidence>
<dbReference type="PROSITE" id="PS00189">
    <property type="entry name" value="LIPOYL"/>
    <property type="match status" value="1"/>
</dbReference>
<dbReference type="GO" id="GO:0005739">
    <property type="term" value="C:mitochondrion"/>
    <property type="evidence" value="ECO:0007669"/>
    <property type="project" value="UniProtKB-SubCell"/>
</dbReference>
<name>A0A210Q8Y9_MIZYE</name>
<evidence type="ECO:0000256" key="1">
    <source>
        <dbReference type="ARBA" id="ARBA00007317"/>
    </source>
</evidence>
<gene>
    <name evidence="10" type="ORF">KP79_PYT23601</name>
</gene>
<feature type="region of interest" description="Disordered" evidence="7">
    <location>
        <begin position="163"/>
        <end position="222"/>
    </location>
</feature>
<comment type="similarity">
    <text evidence="1 6">Belongs to the 2-oxoacid dehydrogenase family.</text>
</comment>
<dbReference type="Gene3D" id="4.10.320.10">
    <property type="entry name" value="E3-binding domain"/>
    <property type="match status" value="1"/>
</dbReference>
<dbReference type="EMBL" id="NEDP02004556">
    <property type="protein sequence ID" value="OWF45194.1"/>
    <property type="molecule type" value="Genomic_DNA"/>
</dbReference>
<comment type="catalytic activity">
    <reaction evidence="6">
        <text>N(6)-[(R)-dihydrolipoyl]-L-lysyl-[protein] + acetyl-CoA = N(6)-[(R)-S(8)-acetyldihydrolipoyl]-L-lysyl-[protein] + CoA</text>
        <dbReference type="Rhea" id="RHEA:17017"/>
        <dbReference type="Rhea" id="RHEA-COMP:10475"/>
        <dbReference type="Rhea" id="RHEA-COMP:10478"/>
        <dbReference type="ChEBI" id="CHEBI:57287"/>
        <dbReference type="ChEBI" id="CHEBI:57288"/>
        <dbReference type="ChEBI" id="CHEBI:83100"/>
        <dbReference type="ChEBI" id="CHEBI:83111"/>
        <dbReference type="EC" id="2.3.1.12"/>
    </reaction>
</comment>
<dbReference type="InterPro" id="IPR023213">
    <property type="entry name" value="CAT-like_dom_sf"/>
</dbReference>
<dbReference type="GO" id="GO:0045254">
    <property type="term" value="C:pyruvate dehydrogenase complex"/>
    <property type="evidence" value="ECO:0007669"/>
    <property type="project" value="UniProtKB-UniRule"/>
</dbReference>
<dbReference type="InterPro" id="IPR006257">
    <property type="entry name" value="LAT1"/>
</dbReference>
<dbReference type="STRING" id="6573.A0A210Q8Y9"/>
<dbReference type="CDD" id="cd06849">
    <property type="entry name" value="lipoyl_domain"/>
    <property type="match status" value="1"/>
</dbReference>
<evidence type="ECO:0000256" key="4">
    <source>
        <dbReference type="ARBA" id="ARBA00022946"/>
    </source>
</evidence>
<comment type="cofactor">
    <cofactor evidence="6">
        <name>(R)-lipoate</name>
        <dbReference type="ChEBI" id="CHEBI:83088"/>
    </cofactor>
    <text evidence="6">Binds 1 lipoyl cofactor covalently.</text>
</comment>
<dbReference type="EC" id="2.3.1.12" evidence="6"/>
<dbReference type="Pfam" id="PF02817">
    <property type="entry name" value="E3_binding"/>
    <property type="match status" value="1"/>
</dbReference>
<evidence type="ECO:0000256" key="2">
    <source>
        <dbReference type="ARBA" id="ARBA00022679"/>
    </source>
</evidence>
<proteinExistence type="inferred from homology"/>
<dbReference type="SUPFAM" id="SSF51230">
    <property type="entry name" value="Single hybrid motif"/>
    <property type="match status" value="1"/>
</dbReference>
<dbReference type="Proteomes" id="UP000242188">
    <property type="component" value="Unassembled WGS sequence"/>
</dbReference>
<dbReference type="PROSITE" id="PS51826">
    <property type="entry name" value="PSBD"/>
    <property type="match status" value="1"/>
</dbReference>
<evidence type="ECO:0000259" key="8">
    <source>
        <dbReference type="PROSITE" id="PS50968"/>
    </source>
</evidence>
<keyword evidence="4" id="KW-0809">Transit peptide</keyword>
<keyword evidence="11" id="KW-1185">Reference proteome</keyword>